<dbReference type="Proteomes" id="UP000230423">
    <property type="component" value="Unassembled WGS sequence"/>
</dbReference>
<keyword evidence="2" id="KW-1185">Reference proteome</keyword>
<dbReference type="AlphaFoldDB" id="A0A2G9UHZ5"/>
<sequence>MEYTYDVEKKPKGKPVEKRSLKVYYYRWDKRRLPVEFDEILQLAMLYKPEKTICVSERRKEVFSFIHMLHTFCHTLQDNIGMVDALQLHTGL</sequence>
<gene>
    <name evidence="1" type="ORF">TELCIR_08295</name>
</gene>
<protein>
    <submittedName>
        <fullName evidence="1">Uncharacterized protein</fullName>
    </submittedName>
</protein>
<evidence type="ECO:0000313" key="2">
    <source>
        <dbReference type="Proteomes" id="UP000230423"/>
    </source>
</evidence>
<proteinExistence type="predicted"/>
<dbReference type="OrthoDB" id="5873253at2759"/>
<name>A0A2G9UHZ5_TELCI</name>
<evidence type="ECO:0000313" key="1">
    <source>
        <dbReference type="EMBL" id="PIO69869.1"/>
    </source>
</evidence>
<accession>A0A2G9UHZ5</accession>
<dbReference type="EMBL" id="KZ346485">
    <property type="protein sequence ID" value="PIO69869.1"/>
    <property type="molecule type" value="Genomic_DNA"/>
</dbReference>
<reference evidence="1 2" key="1">
    <citation type="submission" date="2015-09" db="EMBL/GenBank/DDBJ databases">
        <title>Draft genome of the parasitic nematode Teladorsagia circumcincta isolate WARC Sus (inbred).</title>
        <authorList>
            <person name="Mitreva M."/>
        </authorList>
    </citation>
    <scope>NUCLEOTIDE SEQUENCE [LARGE SCALE GENOMIC DNA]</scope>
    <source>
        <strain evidence="1 2">S</strain>
    </source>
</reference>
<organism evidence="1 2">
    <name type="scientific">Teladorsagia circumcincta</name>
    <name type="common">Brown stomach worm</name>
    <name type="synonym">Ostertagia circumcincta</name>
    <dbReference type="NCBI Taxonomy" id="45464"/>
    <lineage>
        <taxon>Eukaryota</taxon>
        <taxon>Metazoa</taxon>
        <taxon>Ecdysozoa</taxon>
        <taxon>Nematoda</taxon>
        <taxon>Chromadorea</taxon>
        <taxon>Rhabditida</taxon>
        <taxon>Rhabditina</taxon>
        <taxon>Rhabditomorpha</taxon>
        <taxon>Strongyloidea</taxon>
        <taxon>Trichostrongylidae</taxon>
        <taxon>Teladorsagia</taxon>
    </lineage>
</organism>